<comment type="similarity">
    <text evidence="1 7 8">Belongs to the carbohydrate kinase PfkB family.</text>
</comment>
<dbReference type="EMBL" id="JARWAO010000002">
    <property type="protein sequence ID" value="MDR5895564.1"/>
    <property type="molecule type" value="Genomic_DNA"/>
</dbReference>
<comment type="function">
    <text evidence="8">Catalyzes the ATP-dependent phosphorylation of fructose-l-phosphate to fructose-l,6-bisphosphate.</text>
</comment>
<proteinExistence type="inferred from homology"/>
<dbReference type="InterPro" id="IPR022463">
    <property type="entry name" value="1-PFruKinase"/>
</dbReference>
<evidence type="ECO:0000256" key="2">
    <source>
        <dbReference type="ARBA" id="ARBA00022679"/>
    </source>
</evidence>
<dbReference type="InterPro" id="IPR017583">
    <property type="entry name" value="Tagatose/fructose_Pkinase"/>
</dbReference>
<dbReference type="RefSeq" id="WP_251591735.1">
    <property type="nucleotide sequence ID" value="NZ_JAMLJI010000001.1"/>
</dbReference>
<dbReference type="NCBIfam" id="TIGR03828">
    <property type="entry name" value="pfkB"/>
    <property type="match status" value="1"/>
</dbReference>
<dbReference type="SUPFAM" id="SSF53613">
    <property type="entry name" value="Ribokinase-like"/>
    <property type="match status" value="1"/>
</dbReference>
<evidence type="ECO:0000313" key="11">
    <source>
        <dbReference type="Proteomes" id="UP001269375"/>
    </source>
</evidence>
<dbReference type="PROSITE" id="PS00583">
    <property type="entry name" value="PFKB_KINASES_1"/>
    <property type="match status" value="1"/>
</dbReference>
<evidence type="ECO:0000256" key="5">
    <source>
        <dbReference type="ARBA" id="ARBA00022840"/>
    </source>
</evidence>
<dbReference type="Pfam" id="PF00294">
    <property type="entry name" value="PfkB"/>
    <property type="match status" value="1"/>
</dbReference>
<keyword evidence="11" id="KW-1185">Reference proteome</keyword>
<gene>
    <name evidence="10" type="primary">pfkB</name>
    <name evidence="10" type="ORF">QC825_05710</name>
</gene>
<dbReference type="GO" id="GO:0008662">
    <property type="term" value="F:1-phosphofructokinase activity"/>
    <property type="evidence" value="ECO:0007669"/>
    <property type="project" value="UniProtKB-EC"/>
</dbReference>
<keyword evidence="4 8" id="KW-0418">Kinase</keyword>
<keyword evidence="5 8" id="KW-0067">ATP-binding</keyword>
<dbReference type="PANTHER" id="PTHR46566">
    <property type="entry name" value="1-PHOSPHOFRUCTOKINASE-RELATED"/>
    <property type="match status" value="1"/>
</dbReference>
<sequence length="321" mass="33118">MARVVAVSLNPALDLSIGVEALALGEVNRSHASRLDAAGKGNNVARVLAALGHDVAVTGFLGEANQGAFERAFAAWGVRDAFVRVPGETRVNVKVSEQDGRVTDLNGRGAEVSAQALAELEQVLKDEAAGCDAVVVSGSLPPGVSADRFGELLRAVKARGVALWVDTSGPALAAALKCAPTAVKPNEHELSEWAGAPLEGIEALRRAARALNDEGVANAFITLGGDGVLLSTSQGQWRARPPRVSVVSTVCAGDTFVAAALHGELGGWPVDETLRFATALSAEAVRHVGVGETTAADFEVLKTNCVLQQLTDGQPAGEWPA</sequence>
<evidence type="ECO:0000256" key="4">
    <source>
        <dbReference type="ARBA" id="ARBA00022777"/>
    </source>
</evidence>
<evidence type="ECO:0000259" key="9">
    <source>
        <dbReference type="Pfam" id="PF00294"/>
    </source>
</evidence>
<accession>A0ABU1GU56</accession>
<comment type="caution">
    <text evidence="10">The sequence shown here is derived from an EMBL/GenBank/DDBJ whole genome shotgun (WGS) entry which is preliminary data.</text>
</comment>
<organism evidence="10 11">
    <name type="scientific">Larsenimonas suaedae</name>
    <dbReference type="NCBI Taxonomy" id="1851019"/>
    <lineage>
        <taxon>Bacteria</taxon>
        <taxon>Pseudomonadati</taxon>
        <taxon>Pseudomonadota</taxon>
        <taxon>Gammaproteobacteria</taxon>
        <taxon>Oceanospirillales</taxon>
        <taxon>Halomonadaceae</taxon>
        <taxon>Larsenimonas</taxon>
    </lineage>
</organism>
<evidence type="ECO:0000256" key="8">
    <source>
        <dbReference type="RuleBase" id="RU369061"/>
    </source>
</evidence>
<protein>
    <recommendedName>
        <fullName evidence="7">Phosphofructokinase</fullName>
    </recommendedName>
</protein>
<evidence type="ECO:0000256" key="1">
    <source>
        <dbReference type="ARBA" id="ARBA00010688"/>
    </source>
</evidence>
<dbReference type="InterPro" id="IPR011611">
    <property type="entry name" value="PfkB_dom"/>
</dbReference>
<dbReference type="NCBIfam" id="TIGR03168">
    <property type="entry name" value="1-PFK"/>
    <property type="match status" value="1"/>
</dbReference>
<evidence type="ECO:0000256" key="3">
    <source>
        <dbReference type="ARBA" id="ARBA00022741"/>
    </source>
</evidence>
<evidence type="ECO:0000256" key="7">
    <source>
        <dbReference type="PIRNR" id="PIRNR000535"/>
    </source>
</evidence>
<comment type="catalytic activity">
    <reaction evidence="6 8">
        <text>beta-D-fructose 1-phosphate + ATP = beta-D-fructose 1,6-bisphosphate + ADP + H(+)</text>
        <dbReference type="Rhea" id="RHEA:14213"/>
        <dbReference type="ChEBI" id="CHEBI:15378"/>
        <dbReference type="ChEBI" id="CHEBI:30616"/>
        <dbReference type="ChEBI" id="CHEBI:32966"/>
        <dbReference type="ChEBI" id="CHEBI:138881"/>
        <dbReference type="ChEBI" id="CHEBI:456216"/>
        <dbReference type="EC" id="2.7.1.56"/>
    </reaction>
</comment>
<dbReference type="PIRSF" id="PIRSF000535">
    <property type="entry name" value="1PFK/6PFK/LacC"/>
    <property type="match status" value="1"/>
</dbReference>
<keyword evidence="3 8" id="KW-0547">Nucleotide-binding</keyword>
<keyword evidence="2 7" id="KW-0808">Transferase</keyword>
<dbReference type="InterPro" id="IPR029056">
    <property type="entry name" value="Ribokinase-like"/>
</dbReference>
<name>A0ABU1GU56_9GAMM</name>
<feature type="domain" description="Carbohydrate kinase PfkB" evidence="9">
    <location>
        <begin position="13"/>
        <end position="292"/>
    </location>
</feature>
<evidence type="ECO:0000256" key="6">
    <source>
        <dbReference type="ARBA" id="ARBA00047745"/>
    </source>
</evidence>
<evidence type="ECO:0000313" key="10">
    <source>
        <dbReference type="EMBL" id="MDR5895564.1"/>
    </source>
</evidence>
<dbReference type="CDD" id="cd01164">
    <property type="entry name" value="FruK_PfkB_like"/>
    <property type="match status" value="1"/>
</dbReference>
<dbReference type="PANTHER" id="PTHR46566:SF5">
    <property type="entry name" value="1-PHOSPHOFRUCTOKINASE"/>
    <property type="match status" value="1"/>
</dbReference>
<dbReference type="Gene3D" id="3.40.1190.20">
    <property type="match status" value="1"/>
</dbReference>
<dbReference type="InterPro" id="IPR002173">
    <property type="entry name" value="Carboh/pur_kinase_PfkB_CS"/>
</dbReference>
<dbReference type="Proteomes" id="UP001269375">
    <property type="component" value="Unassembled WGS sequence"/>
</dbReference>
<reference evidence="10 11" key="1">
    <citation type="submission" date="2023-04" db="EMBL/GenBank/DDBJ databases">
        <title>A long-awaited taxogenomic arrangement of the family Halomonadaceae.</title>
        <authorList>
            <person name="De La Haba R."/>
            <person name="Chuvochina M."/>
            <person name="Wittouck S."/>
            <person name="Arahal D.R."/>
            <person name="Sanchez-Porro C."/>
            <person name="Hugenholtz P."/>
            <person name="Ventosa A."/>
        </authorList>
    </citation>
    <scope>NUCLEOTIDE SEQUENCE [LARGE SCALE GENOMIC DNA]</scope>
    <source>
        <strain evidence="10 11">DSM 22428</strain>
    </source>
</reference>